<evidence type="ECO:0000256" key="1">
    <source>
        <dbReference type="SAM" id="MobiDB-lite"/>
    </source>
</evidence>
<feature type="compositionally biased region" description="Low complexity" evidence="1">
    <location>
        <begin position="206"/>
        <end position="218"/>
    </location>
</feature>
<accession>A0A1F7H4R0</accession>
<organism evidence="3 4">
    <name type="scientific">Candidatus Roizmanbacteria bacterium RIFCSPHIGHO2_02_FULL_38_11</name>
    <dbReference type="NCBI Taxonomy" id="1802039"/>
    <lineage>
        <taxon>Bacteria</taxon>
        <taxon>Candidatus Roizmaniibacteriota</taxon>
    </lineage>
</organism>
<dbReference type="Proteomes" id="UP000177913">
    <property type="component" value="Unassembled WGS sequence"/>
</dbReference>
<feature type="region of interest" description="Disordered" evidence="1">
    <location>
        <begin position="166"/>
        <end position="223"/>
    </location>
</feature>
<reference evidence="3 4" key="1">
    <citation type="journal article" date="2016" name="Nat. Commun.">
        <title>Thousands of microbial genomes shed light on interconnected biogeochemical processes in an aquifer system.</title>
        <authorList>
            <person name="Anantharaman K."/>
            <person name="Brown C.T."/>
            <person name="Hug L.A."/>
            <person name="Sharon I."/>
            <person name="Castelle C.J."/>
            <person name="Probst A.J."/>
            <person name="Thomas B.C."/>
            <person name="Singh A."/>
            <person name="Wilkins M.J."/>
            <person name="Karaoz U."/>
            <person name="Brodie E.L."/>
            <person name="Williams K.H."/>
            <person name="Hubbard S.S."/>
            <person name="Banfield J.F."/>
        </authorList>
    </citation>
    <scope>NUCLEOTIDE SEQUENCE [LARGE SCALE GENOMIC DNA]</scope>
</reference>
<gene>
    <name evidence="3" type="ORF">A3C25_04195</name>
</gene>
<keyword evidence="2" id="KW-0812">Transmembrane</keyword>
<feature type="transmembrane region" description="Helical" evidence="2">
    <location>
        <begin position="12"/>
        <end position="31"/>
    </location>
</feature>
<evidence type="ECO:0000256" key="2">
    <source>
        <dbReference type="SAM" id="Phobius"/>
    </source>
</evidence>
<dbReference type="AlphaFoldDB" id="A0A1F7H4R0"/>
<dbReference type="EMBL" id="MFZO01000001">
    <property type="protein sequence ID" value="OGK25904.1"/>
    <property type="molecule type" value="Genomic_DNA"/>
</dbReference>
<evidence type="ECO:0000313" key="3">
    <source>
        <dbReference type="EMBL" id="OGK25904.1"/>
    </source>
</evidence>
<feature type="compositionally biased region" description="Low complexity" evidence="1">
    <location>
        <begin position="186"/>
        <end position="196"/>
    </location>
</feature>
<keyword evidence="2" id="KW-0472">Membrane</keyword>
<name>A0A1F7H4R0_9BACT</name>
<proteinExistence type="predicted"/>
<protein>
    <submittedName>
        <fullName evidence="3">Uncharacterized protein</fullName>
    </submittedName>
</protein>
<evidence type="ECO:0000313" key="4">
    <source>
        <dbReference type="Proteomes" id="UP000177913"/>
    </source>
</evidence>
<keyword evidence="2" id="KW-1133">Transmembrane helix</keyword>
<feature type="compositionally biased region" description="Pro residues" evidence="1">
    <location>
        <begin position="173"/>
        <end position="185"/>
    </location>
</feature>
<sequence>MLINMLMSKKLLLVLVVIAVVSFFFLTIYLITTRQSIRSQATAAPNCPSGTQHLFTSSTNLRVGSTVALGGKIESLSGNPKMENRDGVPLVQYVPAMKVSFLNQVVLDSALIFDNDPKKGEKPWSINGVSLPPSGQGSWGPLFKLNLTTDLMSFDNGGDSSHINICVKNTSSPPSPTPTPKPSNTPSPTKAITPTKSPTPIPTSTPTPTLTPTETPIPTITPTPGICPLPNAVTDIKITCEACQQK</sequence>
<comment type="caution">
    <text evidence="3">The sequence shown here is derived from an EMBL/GenBank/DDBJ whole genome shotgun (WGS) entry which is preliminary data.</text>
</comment>